<protein>
    <submittedName>
        <fullName evidence="2">Uncharacterized protein</fullName>
    </submittedName>
</protein>
<reference evidence="2 3" key="1">
    <citation type="submission" date="2023-03" db="EMBL/GenBank/DDBJ databases">
        <title>High recombination rates correlate with genetic variation in Cardiocondyla obscurior ants.</title>
        <authorList>
            <person name="Errbii M."/>
        </authorList>
    </citation>
    <scope>NUCLEOTIDE SEQUENCE [LARGE SCALE GENOMIC DNA]</scope>
    <source>
        <strain evidence="2">Alpha-2009</strain>
        <tissue evidence="2">Whole body</tissue>
    </source>
</reference>
<sequence>MEKEKKKKEGWCTRRRSAQPPITGCQRRQAVIRRLNSRSSRSVFVRNNGENIGDVTDRTSRARRLKITYVTSHLY</sequence>
<dbReference type="EMBL" id="JADYXP020000008">
    <property type="protein sequence ID" value="KAL0118381.1"/>
    <property type="molecule type" value="Genomic_DNA"/>
</dbReference>
<feature type="region of interest" description="Disordered" evidence="1">
    <location>
        <begin position="1"/>
        <end position="27"/>
    </location>
</feature>
<evidence type="ECO:0000256" key="1">
    <source>
        <dbReference type="SAM" id="MobiDB-lite"/>
    </source>
</evidence>
<keyword evidence="3" id="KW-1185">Reference proteome</keyword>
<feature type="compositionally biased region" description="Basic and acidic residues" evidence="1">
    <location>
        <begin position="1"/>
        <end position="12"/>
    </location>
</feature>
<dbReference type="Proteomes" id="UP001430953">
    <property type="component" value="Unassembled WGS sequence"/>
</dbReference>
<evidence type="ECO:0000313" key="3">
    <source>
        <dbReference type="Proteomes" id="UP001430953"/>
    </source>
</evidence>
<gene>
    <name evidence="2" type="ORF">PUN28_009204</name>
</gene>
<dbReference type="AlphaFoldDB" id="A0AAW2FWH2"/>
<organism evidence="2 3">
    <name type="scientific">Cardiocondyla obscurior</name>
    <dbReference type="NCBI Taxonomy" id="286306"/>
    <lineage>
        <taxon>Eukaryota</taxon>
        <taxon>Metazoa</taxon>
        <taxon>Ecdysozoa</taxon>
        <taxon>Arthropoda</taxon>
        <taxon>Hexapoda</taxon>
        <taxon>Insecta</taxon>
        <taxon>Pterygota</taxon>
        <taxon>Neoptera</taxon>
        <taxon>Endopterygota</taxon>
        <taxon>Hymenoptera</taxon>
        <taxon>Apocrita</taxon>
        <taxon>Aculeata</taxon>
        <taxon>Formicoidea</taxon>
        <taxon>Formicidae</taxon>
        <taxon>Myrmicinae</taxon>
        <taxon>Cardiocondyla</taxon>
    </lineage>
</organism>
<accession>A0AAW2FWH2</accession>
<name>A0AAW2FWH2_9HYME</name>
<proteinExistence type="predicted"/>
<evidence type="ECO:0000313" key="2">
    <source>
        <dbReference type="EMBL" id="KAL0118381.1"/>
    </source>
</evidence>
<comment type="caution">
    <text evidence="2">The sequence shown here is derived from an EMBL/GenBank/DDBJ whole genome shotgun (WGS) entry which is preliminary data.</text>
</comment>